<feature type="repeat" description="WD" evidence="3">
    <location>
        <begin position="1203"/>
        <end position="1244"/>
    </location>
</feature>
<dbReference type="GO" id="GO:0003677">
    <property type="term" value="F:DNA binding"/>
    <property type="evidence" value="ECO:0007669"/>
    <property type="project" value="InterPro"/>
</dbReference>
<dbReference type="SMART" id="SM00320">
    <property type="entry name" value="WD40"/>
    <property type="match status" value="11"/>
</dbReference>
<feature type="repeat" description="WD" evidence="3">
    <location>
        <begin position="1172"/>
        <end position="1191"/>
    </location>
</feature>
<dbReference type="InterPro" id="IPR020472">
    <property type="entry name" value="WD40_PAC1"/>
</dbReference>
<dbReference type="CDD" id="cd00093">
    <property type="entry name" value="HTH_XRE"/>
    <property type="match status" value="1"/>
</dbReference>
<evidence type="ECO:0000256" key="1">
    <source>
        <dbReference type="ARBA" id="ARBA00022574"/>
    </source>
</evidence>
<dbReference type="InterPro" id="IPR036322">
    <property type="entry name" value="WD40_repeat_dom_sf"/>
</dbReference>
<dbReference type="SUPFAM" id="SSF47413">
    <property type="entry name" value="lambda repressor-like DNA-binding domains"/>
    <property type="match status" value="1"/>
</dbReference>
<dbReference type="InterPro" id="IPR011047">
    <property type="entry name" value="Quinoprotein_ADH-like_sf"/>
</dbReference>
<feature type="repeat" description="WD" evidence="3">
    <location>
        <begin position="634"/>
        <end position="656"/>
    </location>
</feature>
<dbReference type="EMBL" id="CP023699">
    <property type="protein sequence ID" value="QEU89935.1"/>
    <property type="molecule type" value="Genomic_DNA"/>
</dbReference>
<evidence type="ECO:0000313" key="7">
    <source>
        <dbReference type="EMBL" id="QEU89935.1"/>
    </source>
</evidence>
<evidence type="ECO:0000259" key="6">
    <source>
        <dbReference type="SMART" id="SM00530"/>
    </source>
</evidence>
<dbReference type="InterPro" id="IPR001387">
    <property type="entry name" value="Cro/C1-type_HTH"/>
</dbReference>
<dbReference type="InterPro" id="IPR010982">
    <property type="entry name" value="Lambda_DNA-bd_dom_sf"/>
</dbReference>
<feature type="region of interest" description="Disordered" evidence="4">
    <location>
        <begin position="88"/>
        <end position="107"/>
    </location>
</feature>
<dbReference type="PROSITE" id="PS00678">
    <property type="entry name" value="WD_REPEATS_1"/>
    <property type="match status" value="2"/>
</dbReference>
<keyword evidence="1 3" id="KW-0853">WD repeat</keyword>
<dbReference type="Gene3D" id="2.130.10.10">
    <property type="entry name" value="YVTN repeat-like/Quinoprotein amine dehydrogenase"/>
    <property type="match status" value="4"/>
</dbReference>
<protein>
    <recommendedName>
        <fullName evidence="6">HTH cro/C1-type domain-containing protein</fullName>
    </recommendedName>
</protein>
<dbReference type="SUPFAM" id="SSF52540">
    <property type="entry name" value="P-loop containing nucleoside triphosphate hydrolases"/>
    <property type="match status" value="1"/>
</dbReference>
<dbReference type="InterPro" id="IPR019775">
    <property type="entry name" value="WD40_repeat_CS"/>
</dbReference>
<dbReference type="InterPro" id="IPR001680">
    <property type="entry name" value="WD40_rpt"/>
</dbReference>
<dbReference type="PROSITE" id="PS50082">
    <property type="entry name" value="WD_REPEATS_2"/>
    <property type="match status" value="4"/>
</dbReference>
<dbReference type="PROSITE" id="PS50294">
    <property type="entry name" value="WD_REPEATS_REGION"/>
    <property type="match status" value="1"/>
</dbReference>
<keyword evidence="2" id="KW-0677">Repeat</keyword>
<dbReference type="AlphaFoldDB" id="A0A5J6G7H3"/>
<evidence type="ECO:0000313" key="8">
    <source>
        <dbReference type="Proteomes" id="UP000325529"/>
    </source>
</evidence>
<reference evidence="7 8" key="1">
    <citation type="submission" date="2017-09" db="EMBL/GenBank/DDBJ databases">
        <authorList>
            <person name="Lee N."/>
            <person name="Cho B.-K."/>
        </authorList>
    </citation>
    <scope>NUCLEOTIDE SEQUENCE [LARGE SCALE GENOMIC DNA]</scope>
    <source>
        <strain evidence="7 8">ATCC 12853</strain>
    </source>
</reference>
<dbReference type="Pfam" id="PF00400">
    <property type="entry name" value="WD40"/>
    <property type="match status" value="4"/>
</dbReference>
<name>A0A5J6G7H3_STRKN</name>
<dbReference type="InterPro" id="IPR015943">
    <property type="entry name" value="WD40/YVTN_repeat-like_dom_sf"/>
</dbReference>
<dbReference type="RefSeq" id="WP_150492902.1">
    <property type="nucleotide sequence ID" value="NZ_CP023699.1"/>
</dbReference>
<evidence type="ECO:0000256" key="4">
    <source>
        <dbReference type="SAM" id="MobiDB-lite"/>
    </source>
</evidence>
<feature type="region of interest" description="Disordered" evidence="4">
    <location>
        <begin position="1055"/>
        <end position="1088"/>
    </location>
</feature>
<feature type="repeat" description="WD" evidence="3">
    <location>
        <begin position="753"/>
        <end position="774"/>
    </location>
</feature>
<feature type="region of interest" description="Disordered" evidence="4">
    <location>
        <begin position="602"/>
        <end position="623"/>
    </location>
</feature>
<dbReference type="InterPro" id="IPR049052">
    <property type="entry name" value="nSTAND1"/>
</dbReference>
<dbReference type="KEGG" id="ska:CP970_02545"/>
<accession>A0A5J6G7H3</accession>
<evidence type="ECO:0000256" key="5">
    <source>
        <dbReference type="SAM" id="Phobius"/>
    </source>
</evidence>
<keyword evidence="5" id="KW-0472">Membrane</keyword>
<dbReference type="PRINTS" id="PR00320">
    <property type="entry name" value="GPROTEINBRPT"/>
</dbReference>
<evidence type="ECO:0000256" key="3">
    <source>
        <dbReference type="PROSITE-ProRule" id="PRU00221"/>
    </source>
</evidence>
<dbReference type="SMART" id="SM00530">
    <property type="entry name" value="HTH_XRE"/>
    <property type="match status" value="1"/>
</dbReference>
<proteinExistence type="predicted"/>
<keyword evidence="5" id="KW-0812">Transmembrane</keyword>
<keyword evidence="5" id="KW-1133">Transmembrane helix</keyword>
<feature type="domain" description="HTH cro/C1-type" evidence="6">
    <location>
        <begin position="22"/>
        <end position="78"/>
    </location>
</feature>
<dbReference type="PANTHER" id="PTHR19879:SF9">
    <property type="entry name" value="TRANSCRIPTION INITIATION FACTOR TFIID SUBUNIT 5"/>
    <property type="match status" value="1"/>
</dbReference>
<dbReference type="Gene3D" id="1.10.260.40">
    <property type="entry name" value="lambda repressor-like DNA-binding domains"/>
    <property type="match status" value="1"/>
</dbReference>
<sequence length="1272" mass="136581">MAGRPERALDPGSGPVRRFAAELRTLRTENGSPTYREMARTSGLGASTLSQAAAGERLPTLPVVLAYARVCGGDAEEWEARWREAARQAAAEPREREDQGESPYRGLARFEPGDSHLFFGRDQLVERLLTLARSRRFIAVLGPSGSGKSSLLRAGLIPRLRAPAATGPRPAAVRVLTPGAHPLRTHEQRLVPRDADGETWLVVDQFEELYTLCTDAAERERFVERLLAAVDEASGLRVVIAVRADFLGHCTRHPGLTAVLQEGTVLAGPMSRDELRAAVVQPARAAGLMVERSLTARILDEVDGEPGALPLMSHALLETWRHRQGRALTAEAYEGAGGLHGALARTAETLYGQLATGQGEVARRVLLRLIAPGEGTHDARRPVSRAELGPDESGDVDAVVERLARARLITLDHDTIELAHEALITGWPRFHGWIDADRGRLRAHRRLTEAAQAWDSLERDPGMLYRGTRLADAEETFTEQEGLSTLESAFLAASLQARAGEQRATARTTRRLRALVAGLTALLLLAGAAAAVAFQQRAAAQEQRTVAVSRQIAAEADQLRGTGLPAQVQNASLAAQLDIASYRMRPSDRTYTSLLTAANSPLFTEVPDQSRRSDDENNAPNNERMAVDARRRVMAVAGSDRRVRLWDIRDATHLRRVGPSLPGSAVGLSADGGLLAAEDDRNGRIRLWDIGEPRRPARLATVDVPGDTIANTVALSPDGRLLATGGQRIFLWDLRDPGRPVRVGRALPGDLPAFSPHGHVLATAGDDDTVRLWNTAHPTHPRALSTLRLGVASAHDVVFSPDGRTLATARDDAAQVRLWNIAHPEHPTRLTTPLDTTDGSEAMSVAFSPDGRRAAVAEDNGVQLWDIARGAPARVGEVLGQPAYDGMAIAFGRDSRTLVTDARVMRVWSLPPVLPDCPDATVAGTSPDGRTVAVICDASHVQLWGTTRTGRLEHLTTLPGTAAALAPHGDLLAVAESGGGSRLWDIGDPKRPRRLGRMPSAQRDYTVSSLIFSANGRTLADYEEAEPVAFPAGSQADDGVGATVRAVESSGVSQVRMWNVKDPRDPRPLGTGASPQQPDPPSLALSPDGRTLALADATRKIRLWDTHDPTHSRPLPTALRGDFIAFAPRGHTLAVASTGGALRLWAVPADVRPTPLGPPVTDDGPVSALAFDGRDLVTGTEDGTLRLWDVSDPAHPTATGDQLVGYSGAVNSTDLSPASRTLVTSSDDGGVRLWDLDVERVIDRVCAETGNALDRAQWQARLGKIRYQPPCP</sequence>
<dbReference type="Gene3D" id="3.40.50.300">
    <property type="entry name" value="P-loop containing nucleotide triphosphate hydrolases"/>
    <property type="match status" value="1"/>
</dbReference>
<feature type="compositionally biased region" description="Basic and acidic residues" evidence="4">
    <location>
        <begin position="88"/>
        <end position="99"/>
    </location>
</feature>
<organism evidence="7 8">
    <name type="scientific">Streptomyces kanamyceticus</name>
    <dbReference type="NCBI Taxonomy" id="1967"/>
    <lineage>
        <taxon>Bacteria</taxon>
        <taxon>Bacillati</taxon>
        <taxon>Actinomycetota</taxon>
        <taxon>Actinomycetes</taxon>
        <taxon>Kitasatosporales</taxon>
        <taxon>Streptomycetaceae</taxon>
        <taxon>Streptomyces</taxon>
    </lineage>
</organism>
<feature type="transmembrane region" description="Helical" evidence="5">
    <location>
        <begin position="512"/>
        <end position="534"/>
    </location>
</feature>
<dbReference type="SUPFAM" id="SSF50998">
    <property type="entry name" value="Quinoprotein alcohol dehydrogenase-like"/>
    <property type="match status" value="1"/>
</dbReference>
<evidence type="ECO:0000256" key="2">
    <source>
        <dbReference type="ARBA" id="ARBA00022737"/>
    </source>
</evidence>
<keyword evidence="8" id="KW-1185">Reference proteome</keyword>
<dbReference type="Pfam" id="PF20703">
    <property type="entry name" value="nSTAND1"/>
    <property type="match status" value="1"/>
</dbReference>
<dbReference type="PANTHER" id="PTHR19879">
    <property type="entry name" value="TRANSCRIPTION INITIATION FACTOR TFIID"/>
    <property type="match status" value="1"/>
</dbReference>
<dbReference type="SUPFAM" id="SSF50978">
    <property type="entry name" value="WD40 repeat-like"/>
    <property type="match status" value="1"/>
</dbReference>
<dbReference type="InterPro" id="IPR027417">
    <property type="entry name" value="P-loop_NTPase"/>
</dbReference>
<dbReference type="Proteomes" id="UP000325529">
    <property type="component" value="Chromosome"/>
</dbReference>
<gene>
    <name evidence="7" type="ORF">CP970_02545</name>
</gene>